<accession>A0A4Y2GU35</accession>
<dbReference type="EMBL" id="BGPR01001540">
    <property type="protein sequence ID" value="GBM56325.1"/>
    <property type="molecule type" value="Genomic_DNA"/>
</dbReference>
<dbReference type="Proteomes" id="UP000499080">
    <property type="component" value="Unassembled WGS sequence"/>
</dbReference>
<reference evidence="1 2" key="1">
    <citation type="journal article" date="2019" name="Sci. Rep.">
        <title>Orb-weaving spider Araneus ventricosus genome elucidates the spidroin gene catalogue.</title>
        <authorList>
            <person name="Kono N."/>
            <person name="Nakamura H."/>
            <person name="Ohtoshi R."/>
            <person name="Moran D.A.P."/>
            <person name="Shinohara A."/>
            <person name="Yoshida Y."/>
            <person name="Fujiwara M."/>
            <person name="Mori M."/>
            <person name="Tomita M."/>
            <person name="Arakawa K."/>
        </authorList>
    </citation>
    <scope>NUCLEOTIDE SEQUENCE [LARGE SCALE GENOMIC DNA]</scope>
</reference>
<sequence>MHIAFTCFSSLYFENKKRAEPILQKLLAVRPFGEAWALAPEGSRLKTRCHLRSAVYVGVLQTKSYTGVDRPPAGVVRKFGEEGVSSGVVILI</sequence>
<comment type="caution">
    <text evidence="1">The sequence shown here is derived from an EMBL/GenBank/DDBJ whole genome shotgun (WGS) entry which is preliminary data.</text>
</comment>
<evidence type="ECO:0000313" key="1">
    <source>
        <dbReference type="EMBL" id="GBM56325.1"/>
    </source>
</evidence>
<evidence type="ECO:0000313" key="2">
    <source>
        <dbReference type="Proteomes" id="UP000499080"/>
    </source>
</evidence>
<gene>
    <name evidence="1" type="ORF">AVEN_60309_1</name>
</gene>
<name>A0A4Y2GU35_ARAVE</name>
<proteinExistence type="predicted"/>
<dbReference type="AlphaFoldDB" id="A0A4Y2GU35"/>
<keyword evidence="2" id="KW-1185">Reference proteome</keyword>
<organism evidence="1 2">
    <name type="scientific">Araneus ventricosus</name>
    <name type="common">Orbweaver spider</name>
    <name type="synonym">Epeira ventricosa</name>
    <dbReference type="NCBI Taxonomy" id="182803"/>
    <lineage>
        <taxon>Eukaryota</taxon>
        <taxon>Metazoa</taxon>
        <taxon>Ecdysozoa</taxon>
        <taxon>Arthropoda</taxon>
        <taxon>Chelicerata</taxon>
        <taxon>Arachnida</taxon>
        <taxon>Araneae</taxon>
        <taxon>Araneomorphae</taxon>
        <taxon>Entelegynae</taxon>
        <taxon>Araneoidea</taxon>
        <taxon>Araneidae</taxon>
        <taxon>Araneus</taxon>
    </lineage>
</organism>
<protein>
    <submittedName>
        <fullName evidence="1">Uncharacterized protein</fullName>
    </submittedName>
</protein>